<dbReference type="InterPro" id="IPR011234">
    <property type="entry name" value="Fumarylacetoacetase-like_C"/>
</dbReference>
<organism evidence="5 8">
    <name type="scientific">Enterocloster aldenensis</name>
    <dbReference type="NCBI Taxonomy" id="358742"/>
    <lineage>
        <taxon>Bacteria</taxon>
        <taxon>Bacillati</taxon>
        <taxon>Bacillota</taxon>
        <taxon>Clostridia</taxon>
        <taxon>Lachnospirales</taxon>
        <taxon>Lachnospiraceae</taxon>
        <taxon>Enterocloster</taxon>
    </lineage>
</organism>
<dbReference type="SUPFAM" id="SSF56529">
    <property type="entry name" value="FAH"/>
    <property type="match status" value="1"/>
</dbReference>
<dbReference type="FunFam" id="3.90.850.10:FF:000002">
    <property type="entry name" value="2-hydroxyhepta-2,4-diene-1,7-dioate isomerase"/>
    <property type="match status" value="1"/>
</dbReference>
<comment type="similarity">
    <text evidence="1">Belongs to the FAH family.</text>
</comment>
<protein>
    <submittedName>
        <fullName evidence="5">Fumarylacetoacetate hydrolase family protein</fullName>
    </submittedName>
</protein>
<dbReference type="Proteomes" id="UP000669239">
    <property type="component" value="Unassembled WGS sequence"/>
</dbReference>
<evidence type="ECO:0000259" key="3">
    <source>
        <dbReference type="Pfam" id="PF01557"/>
    </source>
</evidence>
<dbReference type="Gene3D" id="3.90.850.10">
    <property type="entry name" value="Fumarylacetoacetase-like, C-terminal domain"/>
    <property type="match status" value="1"/>
</dbReference>
<name>A0AAW5BYL8_9FIRM</name>
<dbReference type="EMBL" id="JAAITT010000015">
    <property type="protein sequence ID" value="NSJ49478.1"/>
    <property type="molecule type" value="Genomic_DNA"/>
</dbReference>
<dbReference type="Proteomes" id="UP001299608">
    <property type="component" value="Unassembled WGS sequence"/>
</dbReference>
<dbReference type="PANTHER" id="PTHR11820:SF7">
    <property type="entry name" value="ACYLPYRUVASE FAHD1, MITOCHONDRIAL"/>
    <property type="match status" value="1"/>
</dbReference>
<dbReference type="PANTHER" id="PTHR11820">
    <property type="entry name" value="ACYLPYRUVASE"/>
    <property type="match status" value="1"/>
</dbReference>
<evidence type="ECO:0000313" key="6">
    <source>
        <dbReference type="EMBL" id="NSJ49478.1"/>
    </source>
</evidence>
<accession>A0AAW5BYL8</accession>
<dbReference type="GO" id="GO:0016853">
    <property type="term" value="F:isomerase activity"/>
    <property type="evidence" value="ECO:0007669"/>
    <property type="project" value="UniProtKB-ARBA"/>
</dbReference>
<comment type="caution">
    <text evidence="5">The sequence shown here is derived from an EMBL/GenBank/DDBJ whole genome shotgun (WGS) entry which is preliminary data.</text>
</comment>
<keyword evidence="5" id="KW-0378">Hydrolase</keyword>
<dbReference type="InterPro" id="IPR036663">
    <property type="entry name" value="Fumarylacetoacetase_C_sf"/>
</dbReference>
<dbReference type="GO" id="GO:0046872">
    <property type="term" value="F:metal ion binding"/>
    <property type="evidence" value="ECO:0007669"/>
    <property type="project" value="UniProtKB-KW"/>
</dbReference>
<keyword evidence="7" id="KW-1185">Reference proteome</keyword>
<evidence type="ECO:0000313" key="5">
    <source>
        <dbReference type="EMBL" id="MCG4745351.1"/>
    </source>
</evidence>
<gene>
    <name evidence="6" type="ORF">G5B36_12295</name>
    <name evidence="5" type="ORF">L0N08_08015</name>
</gene>
<feature type="domain" description="Rv2993c-like N-terminal" evidence="4">
    <location>
        <begin position="1"/>
        <end position="51"/>
    </location>
</feature>
<dbReference type="GO" id="GO:0018773">
    <property type="term" value="F:acetylpyruvate hydrolase activity"/>
    <property type="evidence" value="ECO:0007669"/>
    <property type="project" value="TreeGrafter"/>
</dbReference>
<evidence type="ECO:0000259" key="4">
    <source>
        <dbReference type="Pfam" id="PF10370"/>
    </source>
</evidence>
<evidence type="ECO:0000313" key="7">
    <source>
        <dbReference type="Proteomes" id="UP000669239"/>
    </source>
</evidence>
<dbReference type="Pfam" id="PF10370">
    <property type="entry name" value="Rv2993c-like_N"/>
    <property type="match status" value="1"/>
</dbReference>
<evidence type="ECO:0000313" key="8">
    <source>
        <dbReference type="Proteomes" id="UP001299608"/>
    </source>
</evidence>
<evidence type="ECO:0000256" key="1">
    <source>
        <dbReference type="ARBA" id="ARBA00010211"/>
    </source>
</evidence>
<keyword evidence="2" id="KW-0479">Metal-binding</keyword>
<reference evidence="6" key="2">
    <citation type="submission" date="2020-02" db="EMBL/GenBank/DDBJ databases">
        <authorList>
            <person name="Littmann E."/>
            <person name="Sorbara M."/>
        </authorList>
    </citation>
    <scope>NUCLEOTIDE SEQUENCE</scope>
    <source>
        <strain evidence="6">MSK.1.17</strain>
    </source>
</reference>
<dbReference type="GO" id="GO:0019752">
    <property type="term" value="P:carboxylic acid metabolic process"/>
    <property type="evidence" value="ECO:0007669"/>
    <property type="project" value="UniProtKB-ARBA"/>
</dbReference>
<dbReference type="RefSeq" id="WP_165642220.1">
    <property type="nucleotide sequence ID" value="NZ_JAAITT010000015.1"/>
</dbReference>
<dbReference type="AlphaFoldDB" id="A0AAW5BYL8"/>
<feature type="domain" description="Fumarylacetoacetase-like C-terminal" evidence="3">
    <location>
        <begin position="56"/>
        <end position="249"/>
    </location>
</feature>
<reference evidence="6 7" key="1">
    <citation type="journal article" date="2020" name="Cell Host Microbe">
        <title>Functional and Genomic Variation between Human-Derived Isolates of Lachnospiraceae Reveals Inter- and Intra-Species Diversity.</title>
        <authorList>
            <person name="Sorbara M.T."/>
            <person name="Littmann E.R."/>
            <person name="Fontana E."/>
            <person name="Moody T.U."/>
            <person name="Kohout C.E."/>
            <person name="Gjonbalaj M."/>
            <person name="Eaton V."/>
            <person name="Seok R."/>
            <person name="Leiner I.M."/>
            <person name="Pamer E.G."/>
        </authorList>
    </citation>
    <scope>NUCLEOTIDE SEQUENCE [LARGE SCALE GENOMIC DNA]</scope>
    <source>
        <strain evidence="6 7">MSK.1.17</strain>
    </source>
</reference>
<dbReference type="Pfam" id="PF01557">
    <property type="entry name" value="FAA_hydrolase"/>
    <property type="match status" value="1"/>
</dbReference>
<sequence length="256" mass="28201">MKYVRFQIGGGIINTGILYGNHIRRVEGSLFGPFRMTFEEYDLKKIRIMPPLYPGKIVGIGANYRSFLDSTKREPPSRPKIFLKPSSSVIADGEDIICPDPSHVVSFEGELGVVIGKPCTRVPEKNAMSCVFGYTCINDLTDRTMLEEDGIWARGKGLDTFSPVGPCITDETDGMDLMIETRVNGRVMQHMSTADMYFSIPELISYISRHMTLLPGDLIATGTPAGSGCLSIGDTVEVEIQGIGALHNKMIERTDQ</sequence>
<proteinExistence type="inferred from homology"/>
<reference evidence="5" key="3">
    <citation type="submission" date="2022-01" db="EMBL/GenBank/DDBJ databases">
        <title>Collection of gut derived symbiotic bacterial strains cultured from healthy donors.</title>
        <authorList>
            <person name="Lin H."/>
            <person name="Kohout C."/>
            <person name="Waligurski E."/>
            <person name="Pamer E.G."/>
        </authorList>
    </citation>
    <scope>NUCLEOTIDE SEQUENCE</scope>
    <source>
        <strain evidence="5">DFI.6.55</strain>
    </source>
</reference>
<dbReference type="EMBL" id="JAKNGE010000008">
    <property type="protein sequence ID" value="MCG4745351.1"/>
    <property type="molecule type" value="Genomic_DNA"/>
</dbReference>
<evidence type="ECO:0000256" key="2">
    <source>
        <dbReference type="ARBA" id="ARBA00022723"/>
    </source>
</evidence>
<dbReference type="InterPro" id="IPR018833">
    <property type="entry name" value="Rv2993c-like_N"/>
</dbReference>